<dbReference type="EMBL" id="CP049811">
    <property type="protein sequence ID" value="QIK41600.1"/>
    <property type="molecule type" value="Genomic_DNA"/>
</dbReference>
<dbReference type="InterPro" id="IPR002881">
    <property type="entry name" value="DUF58"/>
</dbReference>
<proteinExistence type="predicted"/>
<feature type="domain" description="DUF58" evidence="1">
    <location>
        <begin position="52"/>
        <end position="252"/>
    </location>
</feature>
<dbReference type="Proteomes" id="UP000500791">
    <property type="component" value="Chromosome"/>
</dbReference>
<dbReference type="AlphaFoldDB" id="A0A6G7VNV5"/>
<evidence type="ECO:0000313" key="3">
    <source>
        <dbReference type="Proteomes" id="UP000500791"/>
    </source>
</evidence>
<organism evidence="2 3">
    <name type="scientific">Pontivivens nitratireducens</name>
    <dbReference type="NCBI Taxonomy" id="2758038"/>
    <lineage>
        <taxon>Bacteria</taxon>
        <taxon>Pseudomonadati</taxon>
        <taxon>Pseudomonadota</taxon>
        <taxon>Alphaproteobacteria</taxon>
        <taxon>Rhodobacterales</taxon>
        <taxon>Paracoccaceae</taxon>
        <taxon>Pontivivens</taxon>
    </lineage>
</organism>
<dbReference type="PANTHER" id="PTHR33608">
    <property type="entry name" value="BLL2464 PROTEIN"/>
    <property type="match status" value="1"/>
</dbReference>
<accession>A0A6G7VNV5</accession>
<dbReference type="Pfam" id="PF01882">
    <property type="entry name" value="DUF58"/>
    <property type="match status" value="1"/>
</dbReference>
<reference evidence="2 3" key="1">
    <citation type="submission" date="2020-03" db="EMBL/GenBank/DDBJ databases">
        <title>Complete genome sequence of Monaibacterium sp. ALG8 with diverse plasmids.</title>
        <authorList>
            <person name="Sun C."/>
        </authorList>
    </citation>
    <scope>NUCLEOTIDE SEQUENCE [LARGE SCALE GENOMIC DNA]</scope>
    <source>
        <strain evidence="2 3">ALG8</strain>
    </source>
</reference>
<sequence length="291" mass="31688">MRSGPSDNLQGAARRAAGALPPLLARAERLAATVVLGEHGRRRAGMGEEFWQYRQAIPGDAAGAIDWRRSGRSDTAFVRQTEWSAAQTVTLNVDPALSMDYPEHGESKRTRAAVLACALSLLLVRGGERVGLAAPDLPPGAGRGQVDRIAGLLSGMTPHEDYCVPAMPDGRRGLLVALSDFLAPDALLMPALDILAAQGQRVVLLQITDESEETFPFDGRTEFRSMSGALSFEAERARALRDGYRAKLAARRDMLRARSRSAGWSFATHRVQEPASRALLWLHRVIEGERR</sequence>
<name>A0A6G7VNV5_9RHOB</name>
<evidence type="ECO:0000259" key="1">
    <source>
        <dbReference type="Pfam" id="PF01882"/>
    </source>
</evidence>
<evidence type="ECO:0000313" key="2">
    <source>
        <dbReference type="EMBL" id="QIK41600.1"/>
    </source>
</evidence>
<dbReference type="RefSeq" id="WP_166192690.1">
    <property type="nucleotide sequence ID" value="NZ_CP049811.1"/>
</dbReference>
<gene>
    <name evidence="2" type="ORF">G8E03_13055</name>
</gene>
<keyword evidence="3" id="KW-1185">Reference proteome</keyword>
<protein>
    <submittedName>
        <fullName evidence="2">DUF58 domain-containing protein</fullName>
    </submittedName>
</protein>
<dbReference type="PANTHER" id="PTHR33608:SF6">
    <property type="entry name" value="BLL2464 PROTEIN"/>
    <property type="match status" value="1"/>
</dbReference>
<dbReference type="KEGG" id="mon:G8E03_13055"/>